<name>A0A6N3FQK3_MEDGN</name>
<organism evidence="1">
    <name type="scientific">Mediterraneibacter gnavus</name>
    <name type="common">Ruminococcus gnavus</name>
    <dbReference type="NCBI Taxonomy" id="33038"/>
    <lineage>
        <taxon>Bacteria</taxon>
        <taxon>Bacillati</taxon>
        <taxon>Bacillota</taxon>
        <taxon>Clostridia</taxon>
        <taxon>Lachnospirales</taxon>
        <taxon>Lachnospiraceae</taxon>
        <taxon>Mediterraneibacter</taxon>
    </lineage>
</organism>
<evidence type="ECO:0000313" key="1">
    <source>
        <dbReference type="EMBL" id="VYU54361.1"/>
    </source>
</evidence>
<protein>
    <recommendedName>
        <fullName evidence="2">Peptidase M1 membrane alanine aminopeptidase domain-containing protein</fullName>
    </recommendedName>
</protein>
<dbReference type="RefSeq" id="WP_156734546.1">
    <property type="nucleotide sequence ID" value="NZ_CACRUU010000085.1"/>
</dbReference>
<dbReference type="InterPro" id="IPR027268">
    <property type="entry name" value="Peptidase_M4/M1_CTD_sf"/>
</dbReference>
<evidence type="ECO:0008006" key="2">
    <source>
        <dbReference type="Google" id="ProtNLM"/>
    </source>
</evidence>
<sequence length="459" mass="54866">MMEKQQRENNRWGSEIQDYWMEVIDSKKSQNGMYKLNWEFLLIKIRKTWIGNIIFQIYDKNEKPLSKIKPIDLIDKNFVKIEKQAVNLTIDIKRKYIYVKAVLQCRNCNELIKEMLIRINHGLKMKTALVNGKECEFYEVDDCNNAIKIIFNQHILKNEKYEIALEYCGVPIMRKPSFWGENTFAFSEESMVLPCCNLFPKDWYNLTLSVNTRRNIDLISNGKRGTYRNWYNQYKNSGICLIGGKFNTLLYKNKKCNVWIYYTDIFKSKLKYLENELEKLIWYYSMLFGEFPWKQIKLICSMEIPICFINGDCIVLNRMDKLAMSHEMAHIWWGGCIKGNGPEWKIFHEGFAELFSDIYMCIESKLQENDIEKLIDEYLKLESSINEKNHDLIYHVSCEVDENEIENYKLYILQIVGKVGVKVFLQRARYLIRRYMFSNVDVEYVWDTLRYGEKENNSN</sequence>
<dbReference type="EMBL" id="CACRUU010000085">
    <property type="protein sequence ID" value="VYU54361.1"/>
    <property type="molecule type" value="Genomic_DNA"/>
</dbReference>
<dbReference type="AlphaFoldDB" id="A0A6N3FQK3"/>
<gene>
    <name evidence="1" type="ORF">RGLFYP36_01960</name>
</gene>
<accession>A0A6N3FQK3</accession>
<dbReference type="SUPFAM" id="SSF55486">
    <property type="entry name" value="Metalloproteases ('zincins'), catalytic domain"/>
    <property type="match status" value="1"/>
</dbReference>
<dbReference type="Gene3D" id="1.10.390.10">
    <property type="entry name" value="Neutral Protease Domain 2"/>
    <property type="match status" value="1"/>
</dbReference>
<proteinExistence type="predicted"/>
<reference evidence="1" key="1">
    <citation type="submission" date="2019-11" db="EMBL/GenBank/DDBJ databases">
        <authorList>
            <person name="Feng L."/>
        </authorList>
    </citation>
    <scope>NUCLEOTIDE SEQUENCE</scope>
    <source>
        <strain evidence="1">RgnavusLFYP36</strain>
    </source>
</reference>